<keyword evidence="3" id="KW-1185">Reference proteome</keyword>
<name>A0ABR3NWA5_9TELE</name>
<proteinExistence type="predicted"/>
<dbReference type="Proteomes" id="UP001558613">
    <property type="component" value="Unassembled WGS sequence"/>
</dbReference>
<evidence type="ECO:0000313" key="3">
    <source>
        <dbReference type="Proteomes" id="UP001558613"/>
    </source>
</evidence>
<evidence type="ECO:0000313" key="2">
    <source>
        <dbReference type="EMBL" id="KAL1281328.1"/>
    </source>
</evidence>
<dbReference type="EMBL" id="JAYMGO010000001">
    <property type="protein sequence ID" value="KAL1281328.1"/>
    <property type="molecule type" value="Genomic_DNA"/>
</dbReference>
<sequence length="79" mass="8936">MWQGFVPASTAAWYSLMKSLKSGAHPSHASPKRTAPVKRNSPCPACGPHRCGIFTRPVHRPRPRPPPPDMNTRLFWRYT</sequence>
<organism evidence="2 3">
    <name type="scientific">Cirrhinus molitorella</name>
    <name type="common">mud carp</name>
    <dbReference type="NCBI Taxonomy" id="172907"/>
    <lineage>
        <taxon>Eukaryota</taxon>
        <taxon>Metazoa</taxon>
        <taxon>Chordata</taxon>
        <taxon>Craniata</taxon>
        <taxon>Vertebrata</taxon>
        <taxon>Euteleostomi</taxon>
        <taxon>Actinopterygii</taxon>
        <taxon>Neopterygii</taxon>
        <taxon>Teleostei</taxon>
        <taxon>Ostariophysi</taxon>
        <taxon>Cypriniformes</taxon>
        <taxon>Cyprinidae</taxon>
        <taxon>Labeoninae</taxon>
        <taxon>Labeonini</taxon>
        <taxon>Cirrhinus</taxon>
    </lineage>
</organism>
<protein>
    <submittedName>
        <fullName evidence="2">Uncharacterized protein</fullName>
    </submittedName>
</protein>
<evidence type="ECO:0000256" key="1">
    <source>
        <dbReference type="SAM" id="MobiDB-lite"/>
    </source>
</evidence>
<comment type="caution">
    <text evidence="2">The sequence shown here is derived from an EMBL/GenBank/DDBJ whole genome shotgun (WGS) entry which is preliminary data.</text>
</comment>
<gene>
    <name evidence="2" type="ORF">QQF64_000131</name>
</gene>
<reference evidence="2 3" key="1">
    <citation type="submission" date="2023-09" db="EMBL/GenBank/DDBJ databases">
        <authorList>
            <person name="Wang M."/>
        </authorList>
    </citation>
    <scope>NUCLEOTIDE SEQUENCE [LARGE SCALE GENOMIC DNA]</scope>
    <source>
        <strain evidence="2">GT-2023</strain>
        <tissue evidence="2">Liver</tissue>
    </source>
</reference>
<feature type="region of interest" description="Disordered" evidence="1">
    <location>
        <begin position="22"/>
        <end position="42"/>
    </location>
</feature>
<accession>A0ABR3NWA5</accession>